<reference evidence="2" key="1">
    <citation type="submission" date="2023-06" db="EMBL/GenBank/DDBJ databases">
        <title>Genome-scale phylogeny and comparative genomics of the fungal order Sordariales.</title>
        <authorList>
            <consortium name="Lawrence Berkeley National Laboratory"/>
            <person name="Hensen N."/>
            <person name="Bonometti L."/>
            <person name="Westerberg I."/>
            <person name="Brannstrom I.O."/>
            <person name="Guillou S."/>
            <person name="Cros-Aarteil S."/>
            <person name="Calhoun S."/>
            <person name="Haridas S."/>
            <person name="Kuo A."/>
            <person name="Mondo S."/>
            <person name="Pangilinan J."/>
            <person name="Riley R."/>
            <person name="Labutti K."/>
            <person name="Andreopoulos B."/>
            <person name="Lipzen A."/>
            <person name="Chen C."/>
            <person name="Yanf M."/>
            <person name="Daum C."/>
            <person name="Ng V."/>
            <person name="Clum A."/>
            <person name="Steindorff A."/>
            <person name="Ohm R."/>
            <person name="Martin F."/>
            <person name="Silar P."/>
            <person name="Natvig D."/>
            <person name="Lalanne C."/>
            <person name="Gautier V."/>
            <person name="Ament-Velasquez S.L."/>
            <person name="Kruys A."/>
            <person name="Hutchinson M.I."/>
            <person name="Powell A.J."/>
            <person name="Barry K."/>
            <person name="Miller A.N."/>
            <person name="Grigoriev I.V."/>
            <person name="Debuchy R."/>
            <person name="Gladieux P."/>
            <person name="Thoren M.H."/>
            <person name="Johannesson H."/>
        </authorList>
    </citation>
    <scope>NUCLEOTIDE SEQUENCE</scope>
    <source>
        <strain evidence="2">SMH2532-1</strain>
    </source>
</reference>
<keyword evidence="2" id="KW-0808">Transferase</keyword>
<gene>
    <name evidence="2" type="ORF">B0T16DRAFT_436621</name>
</gene>
<evidence type="ECO:0000313" key="3">
    <source>
        <dbReference type="Proteomes" id="UP001174936"/>
    </source>
</evidence>
<name>A0AA39YCB9_9PEZI</name>
<keyword evidence="2" id="KW-0328">Glycosyltransferase</keyword>
<dbReference type="Proteomes" id="UP001174936">
    <property type="component" value="Unassembled WGS sequence"/>
</dbReference>
<evidence type="ECO:0000313" key="2">
    <source>
        <dbReference type="EMBL" id="KAK0650038.1"/>
    </source>
</evidence>
<organism evidence="2 3">
    <name type="scientific">Cercophora newfieldiana</name>
    <dbReference type="NCBI Taxonomy" id="92897"/>
    <lineage>
        <taxon>Eukaryota</taxon>
        <taxon>Fungi</taxon>
        <taxon>Dikarya</taxon>
        <taxon>Ascomycota</taxon>
        <taxon>Pezizomycotina</taxon>
        <taxon>Sordariomycetes</taxon>
        <taxon>Sordariomycetidae</taxon>
        <taxon>Sordariales</taxon>
        <taxon>Lasiosphaeriaceae</taxon>
        <taxon>Cercophora</taxon>
    </lineage>
</organism>
<keyword evidence="3" id="KW-1185">Reference proteome</keyword>
<protein>
    <submittedName>
        <fullName evidence="2">Cryptococcal mannosyltransferase 1-domain-containing protein</fullName>
    </submittedName>
</protein>
<dbReference type="EMBL" id="JAULSV010000003">
    <property type="protein sequence ID" value="KAK0650038.1"/>
    <property type="molecule type" value="Genomic_DNA"/>
</dbReference>
<dbReference type="GO" id="GO:0016757">
    <property type="term" value="F:glycosyltransferase activity"/>
    <property type="evidence" value="ECO:0007669"/>
    <property type="project" value="UniProtKB-KW"/>
</dbReference>
<feature type="transmembrane region" description="Helical" evidence="1">
    <location>
        <begin position="7"/>
        <end position="24"/>
    </location>
</feature>
<dbReference type="Pfam" id="PF11735">
    <property type="entry name" value="CAP59_mtransfer"/>
    <property type="match status" value="1"/>
</dbReference>
<proteinExistence type="predicted"/>
<sequence>MPRRKVAIVVQVSGLILVIFTLFWRTPPGELLGNFHRWNPSVTETPIDGTNDSSTVLSQSSVQSQIRAILDPETRDVPRLKCPSPRMSRYGYLSAKDDRSVKGVRYFFALNLRNCLPLLPTLLGSIVEAIRLLGPKHCALSIVEGNSPDGTAEVLSALERELGDWTTTHFVLSNDLDPLQQDRFPRLAQLRNMALAPMLQAPDQYDNATVIFLNDVAICTEDILELIHQRVFQEADMTCAMDWIGGGGENENDKPAFYDVYIARGINGDTFFEIPPDLSWRLAQNLFWNDAVSQARLRNYHPTQVFACWNGAVAFTAAPVVKRQVSFRGSNIENGECHQGEPELFCKDMWYRGHGRIAVVPSVNLEYSVEKGQYIKAVKGYTSGWTANTSPGERIEAWLPPPDNVKCMPTFDRQTWRPWNETLE</sequence>
<dbReference type="PANTHER" id="PTHR34144:SF5">
    <property type="entry name" value="ALPHA-1,3-MANNOSYLTRANSFERASE CMT1"/>
    <property type="match status" value="1"/>
</dbReference>
<evidence type="ECO:0000256" key="1">
    <source>
        <dbReference type="SAM" id="Phobius"/>
    </source>
</evidence>
<dbReference type="InterPro" id="IPR021047">
    <property type="entry name" value="Mannosyltransferase_CMT1"/>
</dbReference>
<accession>A0AA39YCB9</accession>
<keyword evidence="1" id="KW-0472">Membrane</keyword>
<dbReference type="AlphaFoldDB" id="A0AA39YCB9"/>
<keyword evidence="1" id="KW-0812">Transmembrane</keyword>
<dbReference type="PANTHER" id="PTHR34144">
    <property type="entry name" value="CHROMOSOME 8, WHOLE GENOME SHOTGUN SEQUENCE"/>
    <property type="match status" value="1"/>
</dbReference>
<comment type="caution">
    <text evidence="2">The sequence shown here is derived from an EMBL/GenBank/DDBJ whole genome shotgun (WGS) entry which is preliminary data.</text>
</comment>
<keyword evidence="1" id="KW-1133">Transmembrane helix</keyword>